<evidence type="ECO:0000313" key="1">
    <source>
        <dbReference type="EMBL" id="KAJ7994541.1"/>
    </source>
</evidence>
<dbReference type="Proteomes" id="UP001157502">
    <property type="component" value="Chromosome 22"/>
</dbReference>
<accession>A0ACC2FT65</accession>
<organism evidence="1 2">
    <name type="scientific">Dallia pectoralis</name>
    <name type="common">Alaska blackfish</name>
    <dbReference type="NCBI Taxonomy" id="75939"/>
    <lineage>
        <taxon>Eukaryota</taxon>
        <taxon>Metazoa</taxon>
        <taxon>Chordata</taxon>
        <taxon>Craniata</taxon>
        <taxon>Vertebrata</taxon>
        <taxon>Euteleostomi</taxon>
        <taxon>Actinopterygii</taxon>
        <taxon>Neopterygii</taxon>
        <taxon>Teleostei</taxon>
        <taxon>Protacanthopterygii</taxon>
        <taxon>Esociformes</taxon>
        <taxon>Umbridae</taxon>
        <taxon>Dallia</taxon>
    </lineage>
</organism>
<reference evidence="1" key="1">
    <citation type="submission" date="2021-05" db="EMBL/GenBank/DDBJ databases">
        <authorList>
            <person name="Pan Q."/>
            <person name="Jouanno E."/>
            <person name="Zahm M."/>
            <person name="Klopp C."/>
            <person name="Cabau C."/>
            <person name="Louis A."/>
            <person name="Berthelot C."/>
            <person name="Parey E."/>
            <person name="Roest Crollius H."/>
            <person name="Montfort J."/>
            <person name="Robinson-Rechavi M."/>
            <person name="Bouchez O."/>
            <person name="Lampietro C."/>
            <person name="Lopez Roques C."/>
            <person name="Donnadieu C."/>
            <person name="Postlethwait J."/>
            <person name="Bobe J."/>
            <person name="Dillon D."/>
            <person name="Chandos A."/>
            <person name="von Hippel F."/>
            <person name="Guiguen Y."/>
        </authorList>
    </citation>
    <scope>NUCLEOTIDE SEQUENCE</scope>
    <source>
        <strain evidence="1">YG-Jan2019</strain>
    </source>
</reference>
<protein>
    <submittedName>
        <fullName evidence="1">Uncharacterized protein</fullName>
    </submittedName>
</protein>
<evidence type="ECO:0000313" key="2">
    <source>
        <dbReference type="Proteomes" id="UP001157502"/>
    </source>
</evidence>
<proteinExistence type="predicted"/>
<gene>
    <name evidence="1" type="ORF">DPEC_G00250540</name>
</gene>
<name>A0ACC2FT65_DALPE</name>
<sequence length="66" mass="7284">MLLCLSVCLFSGADSSEHVEREGYVLVQDAFVAAWFSQLSSAFLQIGKFSPPTPKPSTRFSKDRLS</sequence>
<dbReference type="EMBL" id="CM055749">
    <property type="protein sequence ID" value="KAJ7994541.1"/>
    <property type="molecule type" value="Genomic_DNA"/>
</dbReference>
<comment type="caution">
    <text evidence="1">The sequence shown here is derived from an EMBL/GenBank/DDBJ whole genome shotgun (WGS) entry which is preliminary data.</text>
</comment>
<keyword evidence="2" id="KW-1185">Reference proteome</keyword>